<protein>
    <submittedName>
        <fullName evidence="1">Type I phosphodiesterase / nucleotide pyrophosphatase</fullName>
    </submittedName>
</protein>
<dbReference type="Proteomes" id="UP000316598">
    <property type="component" value="Unassembled WGS sequence"/>
</dbReference>
<dbReference type="InterPro" id="IPR017850">
    <property type="entry name" value="Alkaline_phosphatase_core_sf"/>
</dbReference>
<dbReference type="InterPro" id="IPR002591">
    <property type="entry name" value="Phosphodiest/P_Trfase"/>
</dbReference>
<gene>
    <name evidence="1" type="ORF">Pla22_09350</name>
</gene>
<evidence type="ECO:0000313" key="2">
    <source>
        <dbReference type="Proteomes" id="UP000316598"/>
    </source>
</evidence>
<accession>A0A5C5WR61</accession>
<sequence length="389" mass="43434">MLTGLSPREHGIVGNGWFYRDTQEIRFWQQASSLVQGPKFYDGVETAKMFWWFNQSSGVKYSATPKPHYGCDGSKVFDIIDNTGCDLTRKLGPFPFFSFWGPNAGLPASDWIAKATAAVIRKQKPSLTLAYLPHLDYDYQRFDVQDVARVAEVDRCAGEIIDAANEIGAIVIAVSEYGLGAVSRPVHLNRELRRRDWLTVRDGPFGEMLLPGESEVFAVADHQLAHVYVRNRDLIPEVRRELESIDGVAAVINPGDIELDHPRSGELIALADSDAWFTYYYWLDNQRAPDFASTVDIHRKPGYDPCELFMTSKVRAIGRVAQKKLGMRYKMDVIPLDATLVKGSHGLHPSDDSDGPLIVGPGDLPDDMRGFADYATNLLRGGANDEQPR</sequence>
<evidence type="ECO:0000313" key="1">
    <source>
        <dbReference type="EMBL" id="TWT53306.1"/>
    </source>
</evidence>
<reference evidence="1 2" key="1">
    <citation type="submission" date="2019-02" db="EMBL/GenBank/DDBJ databases">
        <title>Deep-cultivation of Planctomycetes and their phenomic and genomic characterization uncovers novel biology.</title>
        <authorList>
            <person name="Wiegand S."/>
            <person name="Jogler M."/>
            <person name="Boedeker C."/>
            <person name="Pinto D."/>
            <person name="Vollmers J."/>
            <person name="Rivas-Marin E."/>
            <person name="Kohn T."/>
            <person name="Peeters S.H."/>
            <person name="Heuer A."/>
            <person name="Rast P."/>
            <person name="Oberbeckmann S."/>
            <person name="Bunk B."/>
            <person name="Jeske O."/>
            <person name="Meyerdierks A."/>
            <person name="Storesund J.E."/>
            <person name="Kallscheuer N."/>
            <person name="Luecker S."/>
            <person name="Lage O.M."/>
            <person name="Pohl T."/>
            <person name="Merkel B.J."/>
            <person name="Hornburger P."/>
            <person name="Mueller R.-W."/>
            <person name="Bruemmer F."/>
            <person name="Labrenz M."/>
            <person name="Spormann A.M."/>
            <person name="Op Den Camp H."/>
            <person name="Overmann J."/>
            <person name="Amann R."/>
            <person name="Jetten M.S.M."/>
            <person name="Mascher T."/>
            <person name="Medema M.H."/>
            <person name="Devos D.P."/>
            <person name="Kaster A.-K."/>
            <person name="Ovreas L."/>
            <person name="Rohde M."/>
            <person name="Galperin M.Y."/>
            <person name="Jogler C."/>
        </authorList>
    </citation>
    <scope>NUCLEOTIDE SEQUENCE [LARGE SCALE GENOMIC DNA]</scope>
    <source>
        <strain evidence="1 2">Pla22</strain>
    </source>
</reference>
<keyword evidence="2" id="KW-1185">Reference proteome</keyword>
<organism evidence="1 2">
    <name type="scientific">Rubripirellula amarantea</name>
    <dbReference type="NCBI Taxonomy" id="2527999"/>
    <lineage>
        <taxon>Bacteria</taxon>
        <taxon>Pseudomonadati</taxon>
        <taxon>Planctomycetota</taxon>
        <taxon>Planctomycetia</taxon>
        <taxon>Pirellulales</taxon>
        <taxon>Pirellulaceae</taxon>
        <taxon>Rubripirellula</taxon>
    </lineage>
</organism>
<proteinExistence type="predicted"/>
<dbReference type="SUPFAM" id="SSF53649">
    <property type="entry name" value="Alkaline phosphatase-like"/>
    <property type="match status" value="1"/>
</dbReference>
<dbReference type="AlphaFoldDB" id="A0A5C5WR61"/>
<comment type="caution">
    <text evidence="1">The sequence shown here is derived from an EMBL/GenBank/DDBJ whole genome shotgun (WGS) entry which is preliminary data.</text>
</comment>
<name>A0A5C5WR61_9BACT</name>
<dbReference type="Gene3D" id="3.40.720.10">
    <property type="entry name" value="Alkaline Phosphatase, subunit A"/>
    <property type="match status" value="1"/>
</dbReference>
<dbReference type="EMBL" id="SJPI01000001">
    <property type="protein sequence ID" value="TWT53306.1"/>
    <property type="molecule type" value="Genomic_DNA"/>
</dbReference>
<dbReference type="Pfam" id="PF01663">
    <property type="entry name" value="Phosphodiest"/>
    <property type="match status" value="1"/>
</dbReference>